<feature type="signal peptide" evidence="3">
    <location>
        <begin position="1"/>
        <end position="23"/>
    </location>
</feature>
<evidence type="ECO:0000256" key="1">
    <source>
        <dbReference type="ARBA" id="ARBA00010088"/>
    </source>
</evidence>
<comment type="similarity">
    <text evidence="1">Belongs to the peptidase S33 family.</text>
</comment>
<feature type="chain" id="PRO_5019138176" description="AB hydrolase-1 domain-containing protein" evidence="3">
    <location>
        <begin position="24"/>
        <end position="455"/>
    </location>
</feature>
<evidence type="ECO:0000259" key="4">
    <source>
        <dbReference type="Pfam" id="PF00561"/>
    </source>
</evidence>
<feature type="domain" description="AB hydrolase-1" evidence="4">
    <location>
        <begin position="78"/>
        <end position="203"/>
    </location>
</feature>
<accession>A0A423Q2Z0</accession>
<sequence>MIERPIAWLIVLLALGSASPAAADAALTWRACPEIEPAVSAATLRCATLRPGHAIAGQPVRLAVARLQARPDRISDHPVIFVPGGPGAPAGLDAAGLADWQRFQQYAGWPRDIVLFDPRSTGQSLPRVACNEGERLAPCRRRLGAATARALSVSAAVRDLHALVEALGQGPAVFWAQSFGAFVVRALAAAYPGDIESLILESPAMHEQGGAAFSARVTQRAVDAVITRCNARLACRLGVPSIRTTLAAWLATLGRAPIEAAWATIPYPSQRLSVAPDTLLTGLLFASYAPDTAPAIAGRLRQALGDTAVLAPLLRPVAALGKTSASHAPAYWSMRCSLAGLRTVAGRSKSAPILDITAYLGPADSSEACRDWPVANKPVLASFHAVSGRLVYGKQDIVTPPDLIETAIVESPALYGVAVAGGGHLPLRDSPCALADIADWLNDEVSARAGKLCSR</sequence>
<dbReference type="EMBL" id="AYKG01000001">
    <property type="protein sequence ID" value="ROO32913.1"/>
    <property type="molecule type" value="Genomic_DNA"/>
</dbReference>
<dbReference type="PANTHER" id="PTHR43248">
    <property type="entry name" value="2-SUCCINYL-6-HYDROXY-2,4-CYCLOHEXADIENE-1-CARBOXYLATE SYNTHASE"/>
    <property type="match status" value="1"/>
</dbReference>
<keyword evidence="2" id="KW-0378">Hydrolase</keyword>
<comment type="caution">
    <text evidence="5">The sequence shown here is derived from an EMBL/GenBank/DDBJ whole genome shotgun (WGS) entry which is preliminary data.</text>
</comment>
<dbReference type="Gene3D" id="3.40.50.1820">
    <property type="entry name" value="alpha/beta hydrolase"/>
    <property type="match status" value="1"/>
</dbReference>
<dbReference type="SUPFAM" id="SSF53474">
    <property type="entry name" value="alpha/beta-Hydrolases"/>
    <property type="match status" value="1"/>
</dbReference>
<proteinExistence type="inferred from homology"/>
<organism evidence="5 6">
    <name type="scientific">Salinisphaera japonica YTM-1</name>
    <dbReference type="NCBI Taxonomy" id="1209778"/>
    <lineage>
        <taxon>Bacteria</taxon>
        <taxon>Pseudomonadati</taxon>
        <taxon>Pseudomonadota</taxon>
        <taxon>Gammaproteobacteria</taxon>
        <taxon>Salinisphaerales</taxon>
        <taxon>Salinisphaeraceae</taxon>
        <taxon>Salinisphaera</taxon>
    </lineage>
</organism>
<dbReference type="InterPro" id="IPR029058">
    <property type="entry name" value="AB_hydrolase_fold"/>
</dbReference>
<reference evidence="5 6" key="1">
    <citation type="submission" date="2013-10" db="EMBL/GenBank/DDBJ databases">
        <title>Salinisphaera japonica YTM-1 Genome Sequencing.</title>
        <authorList>
            <person name="Lai Q."/>
            <person name="Li C."/>
            <person name="Shao Z."/>
        </authorList>
    </citation>
    <scope>NUCLEOTIDE SEQUENCE [LARGE SCALE GENOMIC DNA]</scope>
    <source>
        <strain evidence="5 6">YTM-1</strain>
    </source>
</reference>
<dbReference type="AlphaFoldDB" id="A0A423Q2Z0"/>
<evidence type="ECO:0000256" key="2">
    <source>
        <dbReference type="ARBA" id="ARBA00022801"/>
    </source>
</evidence>
<dbReference type="OrthoDB" id="4510475at2"/>
<protein>
    <recommendedName>
        <fullName evidence="4">AB hydrolase-1 domain-containing protein</fullName>
    </recommendedName>
</protein>
<name>A0A423Q2Z0_9GAMM</name>
<dbReference type="Pfam" id="PF00561">
    <property type="entry name" value="Abhydrolase_1"/>
    <property type="match status" value="1"/>
</dbReference>
<evidence type="ECO:0000313" key="5">
    <source>
        <dbReference type="EMBL" id="ROO32913.1"/>
    </source>
</evidence>
<dbReference type="GO" id="GO:0016787">
    <property type="term" value="F:hydrolase activity"/>
    <property type="evidence" value="ECO:0007669"/>
    <property type="project" value="UniProtKB-KW"/>
</dbReference>
<dbReference type="InterPro" id="IPR051601">
    <property type="entry name" value="Serine_prot/Carboxylest_S33"/>
</dbReference>
<dbReference type="Proteomes" id="UP000285310">
    <property type="component" value="Unassembled WGS sequence"/>
</dbReference>
<keyword evidence="6" id="KW-1185">Reference proteome</keyword>
<dbReference type="InterPro" id="IPR000073">
    <property type="entry name" value="AB_hydrolase_1"/>
</dbReference>
<keyword evidence="3" id="KW-0732">Signal</keyword>
<evidence type="ECO:0000256" key="3">
    <source>
        <dbReference type="SAM" id="SignalP"/>
    </source>
</evidence>
<gene>
    <name evidence="5" type="ORF">SAJA_00590</name>
</gene>
<dbReference type="RefSeq" id="WP_123656708.1">
    <property type="nucleotide sequence ID" value="NZ_AYKG01000001.1"/>
</dbReference>
<evidence type="ECO:0000313" key="6">
    <source>
        <dbReference type="Proteomes" id="UP000285310"/>
    </source>
</evidence>
<dbReference type="InParanoid" id="A0A423Q2Z0"/>